<keyword evidence="5" id="KW-0534">Nitrate assimilation</keyword>
<dbReference type="RefSeq" id="WP_264715153.1">
    <property type="nucleotide sequence ID" value="NZ_JAPDNT010000018.1"/>
</dbReference>
<evidence type="ECO:0000256" key="4">
    <source>
        <dbReference type="ARBA" id="ARBA00022989"/>
    </source>
</evidence>
<comment type="subcellular location">
    <subcellularLocation>
        <location evidence="1">Membrane</location>
        <topology evidence="1">Multi-pass membrane protein</topology>
    </subcellularLocation>
</comment>
<dbReference type="GO" id="GO:0042128">
    <property type="term" value="P:nitrate assimilation"/>
    <property type="evidence" value="ECO:0007669"/>
    <property type="project" value="UniProtKB-KW"/>
</dbReference>
<dbReference type="GO" id="GO:0015112">
    <property type="term" value="F:nitrate transmembrane transporter activity"/>
    <property type="evidence" value="ECO:0007669"/>
    <property type="project" value="InterPro"/>
</dbReference>
<reference evidence="9" key="2">
    <citation type="submission" date="2022-10" db="EMBL/GenBank/DDBJ databases">
        <authorList>
            <person name="Trinh H.N."/>
        </authorList>
    </citation>
    <scope>NUCLEOTIDE SEQUENCE</scope>
    <source>
        <strain evidence="9">RN2-1</strain>
    </source>
</reference>
<comment type="caution">
    <text evidence="9">The sequence shown here is derived from an EMBL/GenBank/DDBJ whole genome shotgun (WGS) entry which is preliminary data.</text>
</comment>
<reference evidence="9" key="1">
    <citation type="submission" date="2022-09" db="EMBL/GenBank/DDBJ databases">
        <title>Rhodovastum sp. nov. RN2-1 isolated from soil in Seongnam, South Korea.</title>
        <authorList>
            <person name="Le N.T."/>
        </authorList>
    </citation>
    <scope>NUCLEOTIDE SEQUENCE</scope>
    <source>
        <strain evidence="9">RN2-1</strain>
    </source>
</reference>
<dbReference type="PANTHER" id="PTHR23515">
    <property type="entry name" value="HIGH-AFFINITY NITRATE TRANSPORTER 2.3"/>
    <property type="match status" value="1"/>
</dbReference>
<evidence type="ECO:0000313" key="9">
    <source>
        <dbReference type="EMBL" id="MCW3476368.1"/>
    </source>
</evidence>
<dbReference type="Pfam" id="PF07690">
    <property type="entry name" value="MFS_1"/>
    <property type="match status" value="1"/>
</dbReference>
<dbReference type="SUPFAM" id="SSF103473">
    <property type="entry name" value="MFS general substrate transporter"/>
    <property type="match status" value="1"/>
</dbReference>
<keyword evidence="4 7" id="KW-1133">Transmembrane helix</keyword>
<keyword evidence="3 7" id="KW-0812">Transmembrane</keyword>
<evidence type="ECO:0000256" key="7">
    <source>
        <dbReference type="SAM" id="Phobius"/>
    </source>
</evidence>
<dbReference type="InterPro" id="IPR036259">
    <property type="entry name" value="MFS_trans_sf"/>
</dbReference>
<feature type="transmembrane region" description="Helical" evidence="7">
    <location>
        <begin position="12"/>
        <end position="31"/>
    </location>
</feature>
<dbReference type="GO" id="GO:0016020">
    <property type="term" value="C:membrane"/>
    <property type="evidence" value="ECO:0007669"/>
    <property type="project" value="UniProtKB-SubCell"/>
</dbReference>
<evidence type="ECO:0000313" key="10">
    <source>
        <dbReference type="Proteomes" id="UP001165679"/>
    </source>
</evidence>
<feature type="transmembrane region" description="Helical" evidence="7">
    <location>
        <begin position="277"/>
        <end position="296"/>
    </location>
</feature>
<dbReference type="AlphaFoldDB" id="A0AA41YQE1"/>
<dbReference type="Proteomes" id="UP001165679">
    <property type="component" value="Unassembled WGS sequence"/>
</dbReference>
<feature type="transmembrane region" description="Helical" evidence="7">
    <location>
        <begin position="51"/>
        <end position="69"/>
    </location>
</feature>
<comment type="similarity">
    <text evidence="2">Belongs to the major facilitator superfamily. Nitrate/nitrite porter (TC 2.A.1.8) family.</text>
</comment>
<keyword evidence="10" id="KW-1185">Reference proteome</keyword>
<organism evidence="9 10">
    <name type="scientific">Limobrevibacterium gyesilva</name>
    <dbReference type="NCBI Taxonomy" id="2991712"/>
    <lineage>
        <taxon>Bacteria</taxon>
        <taxon>Pseudomonadati</taxon>
        <taxon>Pseudomonadota</taxon>
        <taxon>Alphaproteobacteria</taxon>
        <taxon>Acetobacterales</taxon>
        <taxon>Acetobacteraceae</taxon>
        <taxon>Limobrevibacterium</taxon>
    </lineage>
</organism>
<feature type="transmembrane region" description="Helical" evidence="7">
    <location>
        <begin position="380"/>
        <end position="401"/>
    </location>
</feature>
<feature type="transmembrane region" description="Helical" evidence="7">
    <location>
        <begin position="102"/>
        <end position="127"/>
    </location>
</feature>
<dbReference type="InterPro" id="IPR020846">
    <property type="entry name" value="MFS_dom"/>
</dbReference>
<gene>
    <name evidence="9" type="ORF">OL599_17500</name>
</gene>
<feature type="transmembrane region" description="Helical" evidence="7">
    <location>
        <begin position="217"/>
        <end position="237"/>
    </location>
</feature>
<proteinExistence type="inferred from homology"/>
<dbReference type="PROSITE" id="PS50850">
    <property type="entry name" value="MFS"/>
    <property type="match status" value="1"/>
</dbReference>
<feature type="domain" description="Major facilitator superfamily (MFS) profile" evidence="8">
    <location>
        <begin position="12"/>
        <end position="407"/>
    </location>
</feature>
<protein>
    <submittedName>
        <fullName evidence="9">NarK/NasA family nitrate transporter</fullName>
    </submittedName>
</protein>
<feature type="transmembrane region" description="Helical" evidence="7">
    <location>
        <begin position="170"/>
        <end position="187"/>
    </location>
</feature>
<sequence>MPTSRETSQARALTVLFVTTFAFAVCFAAWMMFGVTGIPIRTQLDLNASEFGLLTATPVLTGAVLRLPLGIWTDRFGGRIVMFVLLVVCAVPLWLSSYATQFWQFLVLGLALGLVGASFAVGTPYVARFFPKNRGFAMGVFGAGTTGAAINMFVAPVLISQFGWQAVPRVYAVVLLVTAGLFWVLSLPDPGRTGNAVPIREQLAVLKDPRVWKYCQYYSIVFGGFTSLSIWMTQYFVNEYHFPIAQAALMAACFALPGGVLRAFGGWLSDRYGAHSVTWWVLWAAWICLFILSYPQTDLIVQTIRGPVSFHIGLPAWAFAGLLFILGVSFACGMASTFKYVADDFPDNMGPVSGIVGLAGGLGGFLLPIIYGILLDLFGVYSSCFMFLYGIVWVSLILSYITEVRRLPVMGEQEDAPASGTERQPGVAAAAQ</sequence>
<feature type="transmembrane region" description="Helical" evidence="7">
    <location>
        <begin position="76"/>
        <end position="96"/>
    </location>
</feature>
<dbReference type="InterPro" id="IPR011701">
    <property type="entry name" value="MFS"/>
</dbReference>
<keyword evidence="6 7" id="KW-0472">Membrane</keyword>
<feature type="transmembrane region" description="Helical" evidence="7">
    <location>
        <begin position="354"/>
        <end position="374"/>
    </location>
</feature>
<dbReference type="Gene3D" id="1.20.1250.20">
    <property type="entry name" value="MFS general substrate transporter like domains"/>
    <property type="match status" value="2"/>
</dbReference>
<feature type="transmembrane region" description="Helical" evidence="7">
    <location>
        <begin position="316"/>
        <end position="342"/>
    </location>
</feature>
<evidence type="ECO:0000259" key="8">
    <source>
        <dbReference type="PROSITE" id="PS50850"/>
    </source>
</evidence>
<dbReference type="InterPro" id="IPR044772">
    <property type="entry name" value="NO3_transporter"/>
</dbReference>
<feature type="transmembrane region" description="Helical" evidence="7">
    <location>
        <begin position="139"/>
        <end position="164"/>
    </location>
</feature>
<evidence type="ECO:0000256" key="6">
    <source>
        <dbReference type="ARBA" id="ARBA00023136"/>
    </source>
</evidence>
<accession>A0AA41YQE1</accession>
<evidence type="ECO:0000256" key="2">
    <source>
        <dbReference type="ARBA" id="ARBA00008432"/>
    </source>
</evidence>
<evidence type="ECO:0000256" key="5">
    <source>
        <dbReference type="ARBA" id="ARBA00023063"/>
    </source>
</evidence>
<evidence type="ECO:0000256" key="3">
    <source>
        <dbReference type="ARBA" id="ARBA00022692"/>
    </source>
</evidence>
<name>A0AA41YQE1_9PROT</name>
<feature type="transmembrane region" description="Helical" evidence="7">
    <location>
        <begin position="243"/>
        <end position="265"/>
    </location>
</feature>
<evidence type="ECO:0000256" key="1">
    <source>
        <dbReference type="ARBA" id="ARBA00004141"/>
    </source>
</evidence>
<dbReference type="EMBL" id="JAPDNT010000018">
    <property type="protein sequence ID" value="MCW3476368.1"/>
    <property type="molecule type" value="Genomic_DNA"/>
</dbReference>